<organism evidence="16 17">
    <name type="scientific">Paracandidimonas soli</name>
    <dbReference type="NCBI Taxonomy" id="1917182"/>
    <lineage>
        <taxon>Bacteria</taxon>
        <taxon>Pseudomonadati</taxon>
        <taxon>Pseudomonadota</taxon>
        <taxon>Betaproteobacteria</taxon>
        <taxon>Burkholderiales</taxon>
        <taxon>Alcaligenaceae</taxon>
        <taxon>Paracandidimonas</taxon>
    </lineage>
</organism>
<dbReference type="Pfam" id="PF06832">
    <property type="entry name" value="BiPBP_C"/>
    <property type="match status" value="1"/>
</dbReference>
<dbReference type="GO" id="GO:0006508">
    <property type="term" value="P:proteolysis"/>
    <property type="evidence" value="ECO:0007669"/>
    <property type="project" value="UniProtKB-KW"/>
</dbReference>
<dbReference type="SUPFAM" id="SSF53955">
    <property type="entry name" value="Lysozyme-like"/>
    <property type="match status" value="1"/>
</dbReference>
<keyword evidence="5" id="KW-0645">Protease</keyword>
<dbReference type="InterPro" id="IPR001460">
    <property type="entry name" value="PCN-bd_Tpept"/>
</dbReference>
<dbReference type="InterPro" id="IPR009647">
    <property type="entry name" value="PBP_C"/>
</dbReference>
<evidence type="ECO:0000256" key="4">
    <source>
        <dbReference type="ARBA" id="ARBA00022645"/>
    </source>
</evidence>
<comment type="similarity">
    <text evidence="3">In the N-terminal section; belongs to the glycosyltransferase 51 family.</text>
</comment>
<dbReference type="InterPro" id="IPR023346">
    <property type="entry name" value="Lysozyme-like_dom_sf"/>
</dbReference>
<dbReference type="InterPro" id="IPR036950">
    <property type="entry name" value="PBP_transglycosylase"/>
</dbReference>
<keyword evidence="12" id="KW-0732">Signal</keyword>
<evidence type="ECO:0000256" key="12">
    <source>
        <dbReference type="SAM" id="SignalP"/>
    </source>
</evidence>
<dbReference type="GO" id="GO:0008955">
    <property type="term" value="F:peptidoglycan glycosyltransferase activity"/>
    <property type="evidence" value="ECO:0007669"/>
    <property type="project" value="UniProtKB-EC"/>
</dbReference>
<comment type="pathway">
    <text evidence="1">Cell wall biogenesis; peptidoglycan biosynthesis.</text>
</comment>
<dbReference type="Pfam" id="PF00905">
    <property type="entry name" value="Transpeptidase"/>
    <property type="match status" value="1"/>
</dbReference>
<comment type="caution">
    <text evidence="16">The sequence shown here is derived from an EMBL/GenBank/DDBJ whole genome shotgun (WGS) entry which is preliminary data.</text>
</comment>
<sequence length="727" mass="78684">MAVVRNVACAALLCAAMAVVQAAGLPSFDETMQAYQASDTMLLDRSGQPLQRVRVDFNQRRGDWIAYEQMSPALLSAVLQSEDKRFWSHAGVDWKAVAGAAWDRVAHGARRGASTITMQVAGLVDPDLRRGEGGRSLAEKWSQAMTAWDLEEAWSKPQILEAYLNLAAFRGELVGIDALSRTLFRKHPSGLDWREAVLAAVLLRGPNVSAQRLESRACALLRELGQEDACQSLGAFIAIVLQRGGAWDGVDRQAPHLARLLLSSLKRDEPLPETWQTSIDGDLQRFVAESMNRHLHMLRDVDVRDAAVVVMDNETGEILAYVGSSGAEWSAAAQVDHATAKRQAGSALKPFLYAQAIDQQRITAASLLLDSPLNLQTGSGIYLPGNYDGGFSGWVSARTALASSLNIPAVRVLTMVTPESFAAQLNRFGLGLDRDGGFYGYSLALGSADVSLLALTNAYRGLANGGVHAGWTLDAGGKTEGNGRVMSAQAAWIVADILSDRHARSRTFGMDSPLSTPFWTAVKTGTSKDMRDNWCMGWSDRYTVGVWVGNSEGASMRDVSGVTGAGPIWNDIMRYLHRSHPSEQPDPPAGVVRQPLVFKGVQEPARVEAFLADTAVSEVSLSTQELDEGPLLPSILYPVDGTILALDPDIPMAHQRVRFVLDGVPDNVDADGFKWLVEGVVAGKGNGVLWQPEPGRHRIRLLDPSGLERDSVTIHVRAPARTLPSLM</sequence>
<dbReference type="RefSeq" id="WP_132474810.1">
    <property type="nucleotide sequence ID" value="NZ_SMBX01000002.1"/>
</dbReference>
<evidence type="ECO:0000256" key="2">
    <source>
        <dbReference type="ARBA" id="ARBA00007090"/>
    </source>
</evidence>
<evidence type="ECO:0000313" key="17">
    <source>
        <dbReference type="Proteomes" id="UP000294692"/>
    </source>
</evidence>
<feature type="domain" description="Glycosyl transferase family 51" evidence="14">
    <location>
        <begin position="50"/>
        <end position="223"/>
    </location>
</feature>
<dbReference type="Gene3D" id="1.10.3810.10">
    <property type="entry name" value="Biosynthetic peptidoglycan transglycosylase-like"/>
    <property type="match status" value="1"/>
</dbReference>
<dbReference type="EMBL" id="SMBX01000002">
    <property type="protein sequence ID" value="TCV01915.1"/>
    <property type="molecule type" value="Genomic_DNA"/>
</dbReference>
<protein>
    <recommendedName>
        <fullName evidence="10">peptidoglycan glycosyltransferase</fullName>
        <ecNumber evidence="10">2.4.99.28</ecNumber>
    </recommendedName>
</protein>
<dbReference type="InterPro" id="IPR011815">
    <property type="entry name" value="PBP_1c"/>
</dbReference>
<evidence type="ECO:0000256" key="8">
    <source>
        <dbReference type="ARBA" id="ARBA00022801"/>
    </source>
</evidence>
<gene>
    <name evidence="16" type="ORF">EV686_102630</name>
</gene>
<evidence type="ECO:0000259" key="14">
    <source>
        <dbReference type="Pfam" id="PF00912"/>
    </source>
</evidence>
<dbReference type="InterPro" id="IPR012338">
    <property type="entry name" value="Beta-lactam/transpept-like"/>
</dbReference>
<evidence type="ECO:0000256" key="11">
    <source>
        <dbReference type="ARBA" id="ARBA00049902"/>
    </source>
</evidence>
<keyword evidence="7" id="KW-0808">Transferase</keyword>
<evidence type="ECO:0000256" key="10">
    <source>
        <dbReference type="ARBA" id="ARBA00044770"/>
    </source>
</evidence>
<evidence type="ECO:0000256" key="5">
    <source>
        <dbReference type="ARBA" id="ARBA00022670"/>
    </source>
</evidence>
<dbReference type="GO" id="GO:0030288">
    <property type="term" value="C:outer membrane-bounded periplasmic space"/>
    <property type="evidence" value="ECO:0007669"/>
    <property type="project" value="TreeGrafter"/>
</dbReference>
<dbReference type="GO" id="GO:0009252">
    <property type="term" value="P:peptidoglycan biosynthetic process"/>
    <property type="evidence" value="ECO:0007669"/>
    <property type="project" value="UniProtKB-UniPathway"/>
</dbReference>
<feature type="domain" description="Penicillin-binding protein transpeptidase" evidence="13">
    <location>
        <begin position="307"/>
        <end position="573"/>
    </location>
</feature>
<proteinExistence type="inferred from homology"/>
<dbReference type="NCBIfam" id="TIGR02073">
    <property type="entry name" value="PBP_1c"/>
    <property type="match status" value="1"/>
</dbReference>
<dbReference type="OrthoDB" id="9766909at2"/>
<keyword evidence="17" id="KW-1185">Reference proteome</keyword>
<dbReference type="InterPro" id="IPR001264">
    <property type="entry name" value="Glyco_trans_51"/>
</dbReference>
<comment type="catalytic activity">
    <reaction evidence="11">
        <text>[GlcNAc-(1-&gt;4)-Mur2Ac(oyl-L-Ala-gamma-D-Glu-L-Lys-D-Ala-D-Ala)](n)-di-trans,octa-cis-undecaprenyl diphosphate + beta-D-GlcNAc-(1-&gt;4)-Mur2Ac(oyl-L-Ala-gamma-D-Glu-L-Lys-D-Ala-D-Ala)-di-trans,octa-cis-undecaprenyl diphosphate = [GlcNAc-(1-&gt;4)-Mur2Ac(oyl-L-Ala-gamma-D-Glu-L-Lys-D-Ala-D-Ala)](n+1)-di-trans,octa-cis-undecaprenyl diphosphate + di-trans,octa-cis-undecaprenyl diphosphate + H(+)</text>
        <dbReference type="Rhea" id="RHEA:23708"/>
        <dbReference type="Rhea" id="RHEA-COMP:9602"/>
        <dbReference type="Rhea" id="RHEA-COMP:9603"/>
        <dbReference type="ChEBI" id="CHEBI:15378"/>
        <dbReference type="ChEBI" id="CHEBI:58405"/>
        <dbReference type="ChEBI" id="CHEBI:60033"/>
        <dbReference type="ChEBI" id="CHEBI:78435"/>
        <dbReference type="EC" id="2.4.99.28"/>
    </reaction>
</comment>
<dbReference type="UniPathway" id="UPA00219"/>
<dbReference type="EC" id="2.4.99.28" evidence="10"/>
<dbReference type="GO" id="GO:0008658">
    <property type="term" value="F:penicillin binding"/>
    <property type="evidence" value="ECO:0007669"/>
    <property type="project" value="InterPro"/>
</dbReference>
<name>A0A4R3VGD7_9BURK</name>
<keyword evidence="9" id="KW-0511">Multifunctional enzyme</keyword>
<evidence type="ECO:0000256" key="1">
    <source>
        <dbReference type="ARBA" id="ARBA00004752"/>
    </source>
</evidence>
<reference evidence="16 17" key="1">
    <citation type="submission" date="2019-03" db="EMBL/GenBank/DDBJ databases">
        <title>Genomic Encyclopedia of Type Strains, Phase IV (KMG-IV): sequencing the most valuable type-strain genomes for metagenomic binning, comparative biology and taxonomic classification.</title>
        <authorList>
            <person name="Goeker M."/>
        </authorList>
    </citation>
    <scope>NUCLEOTIDE SEQUENCE [LARGE SCALE GENOMIC DNA]</scope>
    <source>
        <strain evidence="16 17">DSM 100048</strain>
    </source>
</reference>
<keyword evidence="6" id="KW-0328">Glycosyltransferase</keyword>
<evidence type="ECO:0000313" key="16">
    <source>
        <dbReference type="EMBL" id="TCV01915.1"/>
    </source>
</evidence>
<dbReference type="Pfam" id="PF00912">
    <property type="entry name" value="Transgly"/>
    <property type="match status" value="1"/>
</dbReference>
<dbReference type="InterPro" id="IPR050396">
    <property type="entry name" value="Glycosyltr_51/Transpeptidase"/>
</dbReference>
<feature type="signal peptide" evidence="12">
    <location>
        <begin position="1"/>
        <end position="22"/>
    </location>
</feature>
<dbReference type="GO" id="GO:0004180">
    <property type="term" value="F:carboxypeptidase activity"/>
    <property type="evidence" value="ECO:0007669"/>
    <property type="project" value="UniProtKB-KW"/>
</dbReference>
<dbReference type="Proteomes" id="UP000294692">
    <property type="component" value="Unassembled WGS sequence"/>
</dbReference>
<dbReference type="Gene3D" id="3.40.710.10">
    <property type="entry name" value="DD-peptidase/beta-lactamase superfamily"/>
    <property type="match status" value="1"/>
</dbReference>
<keyword evidence="4" id="KW-0121">Carboxypeptidase</keyword>
<dbReference type="SUPFAM" id="SSF56601">
    <property type="entry name" value="beta-lactamase/transpeptidase-like"/>
    <property type="match status" value="1"/>
</dbReference>
<evidence type="ECO:0000256" key="3">
    <source>
        <dbReference type="ARBA" id="ARBA00007739"/>
    </source>
</evidence>
<evidence type="ECO:0000259" key="13">
    <source>
        <dbReference type="Pfam" id="PF00905"/>
    </source>
</evidence>
<dbReference type="AlphaFoldDB" id="A0A4R3VGD7"/>
<feature type="chain" id="PRO_5020973130" description="peptidoglycan glycosyltransferase" evidence="12">
    <location>
        <begin position="23"/>
        <end position="727"/>
    </location>
</feature>
<feature type="domain" description="Penicillin-binding C-terminal" evidence="15">
    <location>
        <begin position="632"/>
        <end position="713"/>
    </location>
</feature>
<evidence type="ECO:0000256" key="7">
    <source>
        <dbReference type="ARBA" id="ARBA00022679"/>
    </source>
</evidence>
<dbReference type="PANTHER" id="PTHR32282">
    <property type="entry name" value="BINDING PROTEIN TRANSPEPTIDASE, PUTATIVE-RELATED"/>
    <property type="match status" value="1"/>
</dbReference>
<evidence type="ECO:0000256" key="6">
    <source>
        <dbReference type="ARBA" id="ARBA00022676"/>
    </source>
</evidence>
<accession>A0A4R3VGD7</accession>
<dbReference type="PANTHER" id="PTHR32282:SF15">
    <property type="entry name" value="PENICILLIN-BINDING PROTEIN 1C"/>
    <property type="match status" value="1"/>
</dbReference>
<evidence type="ECO:0000256" key="9">
    <source>
        <dbReference type="ARBA" id="ARBA00023268"/>
    </source>
</evidence>
<comment type="similarity">
    <text evidence="2">In the C-terminal section; belongs to the transpeptidase family.</text>
</comment>
<keyword evidence="8" id="KW-0378">Hydrolase</keyword>
<evidence type="ECO:0000259" key="15">
    <source>
        <dbReference type="Pfam" id="PF06832"/>
    </source>
</evidence>